<keyword evidence="2" id="KW-0812">Transmembrane</keyword>
<feature type="region of interest" description="Disordered" evidence="1">
    <location>
        <begin position="204"/>
        <end position="241"/>
    </location>
</feature>
<evidence type="ECO:0000256" key="2">
    <source>
        <dbReference type="SAM" id="Phobius"/>
    </source>
</evidence>
<gene>
    <name evidence="3" type="ORF">C2E21_7498</name>
</gene>
<accession>A0A2P6TGY3</accession>
<keyword evidence="2" id="KW-0472">Membrane</keyword>
<dbReference type="EMBL" id="LHPG02000016">
    <property type="protein sequence ID" value="PRW33526.1"/>
    <property type="molecule type" value="Genomic_DNA"/>
</dbReference>
<evidence type="ECO:0000313" key="4">
    <source>
        <dbReference type="Proteomes" id="UP000239899"/>
    </source>
</evidence>
<feature type="region of interest" description="Disordered" evidence="1">
    <location>
        <begin position="43"/>
        <end position="65"/>
    </location>
</feature>
<evidence type="ECO:0000313" key="3">
    <source>
        <dbReference type="EMBL" id="PRW33526.1"/>
    </source>
</evidence>
<comment type="caution">
    <text evidence="3">The sequence shown here is derived from an EMBL/GenBank/DDBJ whole genome shotgun (WGS) entry which is preliminary data.</text>
</comment>
<dbReference type="Proteomes" id="UP000239899">
    <property type="component" value="Unassembled WGS sequence"/>
</dbReference>
<feature type="transmembrane region" description="Helical" evidence="2">
    <location>
        <begin position="110"/>
        <end position="129"/>
    </location>
</feature>
<keyword evidence="4" id="KW-1185">Reference proteome</keyword>
<keyword evidence="2" id="KW-1133">Transmembrane helix</keyword>
<name>A0A2P6TGY3_CHLSO</name>
<feature type="compositionally biased region" description="Low complexity" evidence="1">
    <location>
        <begin position="208"/>
        <end position="241"/>
    </location>
</feature>
<dbReference type="PANTHER" id="PTHR36809">
    <property type="entry name" value="TRANSMEMBRANE PROTEIN"/>
    <property type="match status" value="1"/>
</dbReference>
<sequence length="241" mass="24775">MFSLARATPTPCRCCHGRGEQHACRSTPRTAARCHQHPGGTAAACGSTGSGGSGEQRQAAGPSPAQTAAASAVASLAAAAASAGSAAAEVLTADGQPFVPPAASDLGWEVWVGFVAGVIPFLIASYEFGKRILIQRRCPSCRGSGLVKRGPRLVKCPECGGMLPWISWRLFLLGTATNPGNGGPLLQPRGQTSVLYRVPPPLAEREQAQQAQQAQQEAAGRAGAEAEQQAAAAAAQQREQQ</sequence>
<dbReference type="OrthoDB" id="2018625at2759"/>
<protein>
    <submittedName>
        <fullName evidence="3">Uncharacterized protein</fullName>
    </submittedName>
</protein>
<evidence type="ECO:0000256" key="1">
    <source>
        <dbReference type="SAM" id="MobiDB-lite"/>
    </source>
</evidence>
<organism evidence="3 4">
    <name type="scientific">Chlorella sorokiniana</name>
    <name type="common">Freshwater green alga</name>
    <dbReference type="NCBI Taxonomy" id="3076"/>
    <lineage>
        <taxon>Eukaryota</taxon>
        <taxon>Viridiplantae</taxon>
        <taxon>Chlorophyta</taxon>
        <taxon>core chlorophytes</taxon>
        <taxon>Trebouxiophyceae</taxon>
        <taxon>Chlorellales</taxon>
        <taxon>Chlorellaceae</taxon>
        <taxon>Chlorella clade</taxon>
        <taxon>Chlorella</taxon>
    </lineage>
</organism>
<dbReference type="AlphaFoldDB" id="A0A2P6TGY3"/>
<reference evidence="3 4" key="1">
    <citation type="journal article" date="2018" name="Plant J.">
        <title>Genome sequences of Chlorella sorokiniana UTEX 1602 and Micractinium conductrix SAG 241.80: implications to maltose excretion by a green alga.</title>
        <authorList>
            <person name="Arriola M.B."/>
            <person name="Velmurugan N."/>
            <person name="Zhang Y."/>
            <person name="Plunkett M.H."/>
            <person name="Hondzo H."/>
            <person name="Barney B.M."/>
        </authorList>
    </citation>
    <scope>NUCLEOTIDE SEQUENCE [LARGE SCALE GENOMIC DNA]</scope>
    <source>
        <strain evidence="4">UTEX 1602</strain>
    </source>
</reference>
<dbReference type="PANTHER" id="PTHR36809:SF1">
    <property type="entry name" value="TRANSMEMBRANE PROTEIN"/>
    <property type="match status" value="1"/>
</dbReference>
<proteinExistence type="predicted"/>